<dbReference type="GO" id="GO:0005737">
    <property type="term" value="C:cytoplasm"/>
    <property type="evidence" value="ECO:0007669"/>
    <property type="project" value="UniProtKB-SubCell"/>
</dbReference>
<comment type="subcellular location">
    <subcellularLocation>
        <location evidence="2">Cytoplasm</location>
    </subcellularLocation>
</comment>
<dbReference type="Pfam" id="PF04055">
    <property type="entry name" value="Radical_SAM"/>
    <property type="match status" value="1"/>
</dbReference>
<keyword evidence="11" id="KW-0408">Iron</keyword>
<keyword evidence="9" id="KW-0819">tRNA processing</keyword>
<dbReference type="SFLD" id="SFLDF00275">
    <property type="entry name" value="adenosine_C2_methyltransferase"/>
    <property type="match status" value="1"/>
</dbReference>
<keyword evidence="12" id="KW-0411">Iron-sulfur</keyword>
<dbReference type="PIRSF" id="PIRSF006004">
    <property type="entry name" value="CHP00048"/>
    <property type="match status" value="1"/>
</dbReference>
<evidence type="ECO:0000256" key="1">
    <source>
        <dbReference type="ARBA" id="ARBA00001966"/>
    </source>
</evidence>
<dbReference type="GO" id="GO:0051539">
    <property type="term" value="F:4 iron, 4 sulfur cluster binding"/>
    <property type="evidence" value="ECO:0007669"/>
    <property type="project" value="UniProtKB-KW"/>
</dbReference>
<accession>A0A381TD36</accession>
<evidence type="ECO:0000256" key="4">
    <source>
        <dbReference type="ARBA" id="ARBA00022490"/>
    </source>
</evidence>
<evidence type="ECO:0000256" key="6">
    <source>
        <dbReference type="ARBA" id="ARBA00022603"/>
    </source>
</evidence>
<dbReference type="InterPro" id="IPR058240">
    <property type="entry name" value="rSAM_sf"/>
</dbReference>
<dbReference type="GO" id="GO:0008173">
    <property type="term" value="F:RNA methyltransferase activity"/>
    <property type="evidence" value="ECO:0007669"/>
    <property type="project" value="InterPro"/>
</dbReference>
<dbReference type="GO" id="GO:0046872">
    <property type="term" value="F:metal ion binding"/>
    <property type="evidence" value="ECO:0007669"/>
    <property type="project" value="UniProtKB-KW"/>
</dbReference>
<dbReference type="PROSITE" id="PS51918">
    <property type="entry name" value="RADICAL_SAM"/>
    <property type="match status" value="1"/>
</dbReference>
<dbReference type="PANTHER" id="PTHR30544">
    <property type="entry name" value="23S RRNA METHYLTRANSFERASE"/>
    <property type="match status" value="1"/>
</dbReference>
<dbReference type="Gene3D" id="1.10.150.530">
    <property type="match status" value="1"/>
</dbReference>
<dbReference type="InterPro" id="IPR013785">
    <property type="entry name" value="Aldolase_TIM"/>
</dbReference>
<evidence type="ECO:0000256" key="8">
    <source>
        <dbReference type="ARBA" id="ARBA00022691"/>
    </source>
</evidence>
<gene>
    <name evidence="14" type="ORF">METZ01_LOCUS66926</name>
</gene>
<proteinExistence type="inferred from homology"/>
<keyword evidence="6" id="KW-0489">Methyltransferase</keyword>
<evidence type="ECO:0000256" key="7">
    <source>
        <dbReference type="ARBA" id="ARBA00022679"/>
    </source>
</evidence>
<evidence type="ECO:0000259" key="13">
    <source>
        <dbReference type="PROSITE" id="PS51918"/>
    </source>
</evidence>
<sequence>MKINSLPLTLDSKLPSILELSKSKLVDSLQSLQQPRFRGEQVWRAIYKECRTSFHDMTNLSKELRSVLSQNYSIGSSFTVMSKKSLDGSTDKILFRLSDGELIETVLMRYEADGHRRGRKTVCVSTQAGCALGCTFCATGQQGFRRNLTVGEITEQVLVMERLARTEDEEEVNIGKRSRGEIQGVTNVVFMGMGEPLANYDNMMEAIRVLNDQNGIGIGARHITISTVGLIPGIERLAKEDIQINLAVSLHAPDNETRSETIPVNKRYPIEDLLQACQNFVKKTKRRIFIEYVLLKGQNDTSRHAAKLGEILEDLLCHVNLIPVNPTGEGSYQRTSYKEAQRFQSDLKKFNVPSTVRMEKGIDIDAGCGQLRDRALALNE</sequence>
<keyword evidence="3" id="KW-0004">4Fe-4S</keyword>
<dbReference type="InterPro" id="IPR004383">
    <property type="entry name" value="rRNA_lsu_MTrfase_RlmN/Cfr"/>
</dbReference>
<keyword evidence="10" id="KW-0479">Metal-binding</keyword>
<dbReference type="AlphaFoldDB" id="A0A381TD36"/>
<evidence type="ECO:0000256" key="12">
    <source>
        <dbReference type="ARBA" id="ARBA00023014"/>
    </source>
</evidence>
<dbReference type="InterPro" id="IPR040072">
    <property type="entry name" value="Methyltransferase_A"/>
</dbReference>
<evidence type="ECO:0000313" key="14">
    <source>
        <dbReference type="EMBL" id="SVA14072.1"/>
    </source>
</evidence>
<dbReference type="SFLD" id="SFLDS00029">
    <property type="entry name" value="Radical_SAM"/>
    <property type="match status" value="1"/>
</dbReference>
<dbReference type="InterPro" id="IPR007197">
    <property type="entry name" value="rSAM"/>
</dbReference>
<keyword evidence="4" id="KW-0963">Cytoplasm</keyword>
<dbReference type="SFLD" id="SFLDG01062">
    <property type="entry name" value="methyltransferase_(Class_A)"/>
    <property type="match status" value="1"/>
</dbReference>
<evidence type="ECO:0000256" key="9">
    <source>
        <dbReference type="ARBA" id="ARBA00022694"/>
    </source>
</evidence>
<dbReference type="EMBL" id="UINC01004403">
    <property type="protein sequence ID" value="SVA14072.1"/>
    <property type="molecule type" value="Genomic_DNA"/>
</dbReference>
<evidence type="ECO:0000256" key="5">
    <source>
        <dbReference type="ARBA" id="ARBA00022552"/>
    </source>
</evidence>
<keyword evidence="7" id="KW-0808">Transferase</keyword>
<keyword evidence="8" id="KW-0949">S-adenosyl-L-methionine</keyword>
<dbReference type="HAMAP" id="MF_01849">
    <property type="entry name" value="RNA_methyltr_RlmN"/>
    <property type="match status" value="1"/>
</dbReference>
<reference evidence="14" key="1">
    <citation type="submission" date="2018-05" db="EMBL/GenBank/DDBJ databases">
        <authorList>
            <person name="Lanie J.A."/>
            <person name="Ng W.-L."/>
            <person name="Kazmierczak K.M."/>
            <person name="Andrzejewski T.M."/>
            <person name="Davidsen T.M."/>
            <person name="Wayne K.J."/>
            <person name="Tettelin H."/>
            <person name="Glass J.I."/>
            <person name="Rusch D."/>
            <person name="Podicherti R."/>
            <person name="Tsui H.-C.T."/>
            <person name="Winkler M.E."/>
        </authorList>
    </citation>
    <scope>NUCLEOTIDE SEQUENCE</scope>
</reference>
<evidence type="ECO:0000256" key="2">
    <source>
        <dbReference type="ARBA" id="ARBA00004496"/>
    </source>
</evidence>
<dbReference type="CDD" id="cd01335">
    <property type="entry name" value="Radical_SAM"/>
    <property type="match status" value="1"/>
</dbReference>
<evidence type="ECO:0000256" key="11">
    <source>
        <dbReference type="ARBA" id="ARBA00023004"/>
    </source>
</evidence>
<evidence type="ECO:0000256" key="10">
    <source>
        <dbReference type="ARBA" id="ARBA00022723"/>
    </source>
</evidence>
<evidence type="ECO:0000256" key="3">
    <source>
        <dbReference type="ARBA" id="ARBA00022485"/>
    </source>
</evidence>
<dbReference type="NCBIfam" id="TIGR00048">
    <property type="entry name" value="rRNA_mod_RlmN"/>
    <property type="match status" value="1"/>
</dbReference>
<dbReference type="InterPro" id="IPR027492">
    <property type="entry name" value="RNA_MTrfase_RlmN"/>
</dbReference>
<dbReference type="PANTHER" id="PTHR30544:SF5">
    <property type="entry name" value="RADICAL SAM CORE DOMAIN-CONTAINING PROTEIN"/>
    <property type="match status" value="1"/>
</dbReference>
<comment type="cofactor">
    <cofactor evidence="1">
        <name>[4Fe-4S] cluster</name>
        <dbReference type="ChEBI" id="CHEBI:49883"/>
    </cofactor>
</comment>
<protein>
    <recommendedName>
        <fullName evidence="13">Radical SAM core domain-containing protein</fullName>
    </recommendedName>
</protein>
<dbReference type="SUPFAM" id="SSF102114">
    <property type="entry name" value="Radical SAM enzymes"/>
    <property type="match status" value="1"/>
</dbReference>
<dbReference type="FunFam" id="3.20.20.70:FF:000014">
    <property type="entry name" value="Probable dual-specificity RNA methyltransferase RlmN"/>
    <property type="match status" value="1"/>
</dbReference>
<feature type="domain" description="Radical SAM core" evidence="13">
    <location>
        <begin position="116"/>
        <end position="363"/>
    </location>
</feature>
<keyword evidence="5" id="KW-0698">rRNA processing</keyword>
<dbReference type="Gene3D" id="3.20.20.70">
    <property type="entry name" value="Aldolase class I"/>
    <property type="match status" value="1"/>
</dbReference>
<name>A0A381TD36_9ZZZZ</name>
<organism evidence="14">
    <name type="scientific">marine metagenome</name>
    <dbReference type="NCBI Taxonomy" id="408172"/>
    <lineage>
        <taxon>unclassified sequences</taxon>
        <taxon>metagenomes</taxon>
        <taxon>ecological metagenomes</taxon>
    </lineage>
</organism>
<dbReference type="Pfam" id="PF21016">
    <property type="entry name" value="RlmN_N"/>
    <property type="match status" value="1"/>
</dbReference>
<dbReference type="InterPro" id="IPR048641">
    <property type="entry name" value="RlmN_N"/>
</dbReference>
<dbReference type="GO" id="GO:0030488">
    <property type="term" value="P:tRNA methylation"/>
    <property type="evidence" value="ECO:0007669"/>
    <property type="project" value="InterPro"/>
</dbReference>
<dbReference type="GO" id="GO:0070475">
    <property type="term" value="P:rRNA base methylation"/>
    <property type="evidence" value="ECO:0007669"/>
    <property type="project" value="InterPro"/>
</dbReference>